<organism evidence="1">
    <name type="scientific">Anguilla anguilla</name>
    <name type="common">European freshwater eel</name>
    <name type="synonym">Muraena anguilla</name>
    <dbReference type="NCBI Taxonomy" id="7936"/>
    <lineage>
        <taxon>Eukaryota</taxon>
        <taxon>Metazoa</taxon>
        <taxon>Chordata</taxon>
        <taxon>Craniata</taxon>
        <taxon>Vertebrata</taxon>
        <taxon>Euteleostomi</taxon>
        <taxon>Actinopterygii</taxon>
        <taxon>Neopterygii</taxon>
        <taxon>Teleostei</taxon>
        <taxon>Anguilliformes</taxon>
        <taxon>Anguillidae</taxon>
        <taxon>Anguilla</taxon>
    </lineage>
</organism>
<sequence>MREPTPKKKMWRYSR</sequence>
<dbReference type="EMBL" id="GBXM01048004">
    <property type="protein sequence ID" value="JAH60573.1"/>
    <property type="molecule type" value="Transcribed_RNA"/>
</dbReference>
<protein>
    <submittedName>
        <fullName evidence="1">Uncharacterized protein</fullName>
    </submittedName>
</protein>
<reference evidence="1" key="2">
    <citation type="journal article" date="2015" name="Fish Shellfish Immunol.">
        <title>Early steps in the European eel (Anguilla anguilla)-Vibrio vulnificus interaction in the gills: Role of the RtxA13 toxin.</title>
        <authorList>
            <person name="Callol A."/>
            <person name="Pajuelo D."/>
            <person name="Ebbesson L."/>
            <person name="Teles M."/>
            <person name="MacKenzie S."/>
            <person name="Amaro C."/>
        </authorList>
    </citation>
    <scope>NUCLEOTIDE SEQUENCE</scope>
</reference>
<evidence type="ECO:0000313" key="1">
    <source>
        <dbReference type="EMBL" id="JAH60573.1"/>
    </source>
</evidence>
<accession>A0A0E9U6H1</accession>
<proteinExistence type="predicted"/>
<reference evidence="1" key="1">
    <citation type="submission" date="2014-11" db="EMBL/GenBank/DDBJ databases">
        <authorList>
            <person name="Amaro Gonzalez C."/>
        </authorList>
    </citation>
    <scope>NUCLEOTIDE SEQUENCE</scope>
</reference>
<name>A0A0E9U6H1_ANGAN</name>